<name>A0A2S5JDE7_9RHOB</name>
<evidence type="ECO:0000313" key="1">
    <source>
        <dbReference type="EMBL" id="PPB79459.1"/>
    </source>
</evidence>
<evidence type="ECO:0000313" key="2">
    <source>
        <dbReference type="Proteomes" id="UP000239736"/>
    </source>
</evidence>
<gene>
    <name evidence="1" type="ORF">LV82_02888</name>
</gene>
<proteinExistence type="predicted"/>
<dbReference type="Proteomes" id="UP000239736">
    <property type="component" value="Unassembled WGS sequence"/>
</dbReference>
<comment type="caution">
    <text evidence="1">The sequence shown here is derived from an EMBL/GenBank/DDBJ whole genome shotgun (WGS) entry which is preliminary data.</text>
</comment>
<dbReference type="AlphaFoldDB" id="A0A2S5JDE7"/>
<dbReference type="EMBL" id="PRDS01000014">
    <property type="protein sequence ID" value="PPB79459.1"/>
    <property type="molecule type" value="Genomic_DNA"/>
</dbReference>
<accession>A0A2S5JDE7</accession>
<feature type="non-terminal residue" evidence="1">
    <location>
        <position position="44"/>
    </location>
</feature>
<evidence type="ECO:0008006" key="3">
    <source>
        <dbReference type="Google" id="ProtNLM"/>
    </source>
</evidence>
<sequence length="44" mass="5059">MTEHSIGIDISKSHLDVFHLETQTAKRFENSACGFRALRKWLSP</sequence>
<reference evidence="1 2" key="1">
    <citation type="submission" date="2018-01" db="EMBL/GenBank/DDBJ databases">
        <title>Genomic Encyclopedia of Archaeal and Bacterial Type Strains, Phase II (KMG-II): from individual species to whole genera.</title>
        <authorList>
            <person name="Goeker M."/>
        </authorList>
    </citation>
    <scope>NUCLEOTIDE SEQUENCE [LARGE SCALE GENOMIC DNA]</scope>
    <source>
        <strain evidence="1 2">DSM 12048</strain>
    </source>
</reference>
<protein>
    <recommendedName>
        <fullName evidence="3">Transposase</fullName>
    </recommendedName>
</protein>
<keyword evidence="2" id="KW-1185">Reference proteome</keyword>
<organism evidence="1 2">
    <name type="scientific">Albidovulum inexpectatum</name>
    <dbReference type="NCBI Taxonomy" id="196587"/>
    <lineage>
        <taxon>Bacteria</taxon>
        <taxon>Pseudomonadati</taxon>
        <taxon>Pseudomonadota</taxon>
        <taxon>Alphaproteobacteria</taxon>
        <taxon>Rhodobacterales</taxon>
        <taxon>Paracoccaceae</taxon>
        <taxon>Albidovulum</taxon>
    </lineage>
</organism>